<keyword evidence="5" id="KW-1185">Reference proteome</keyword>
<feature type="binding site" evidence="2">
    <location>
        <begin position="7"/>
        <end position="15"/>
    </location>
    <ligand>
        <name>ATP</name>
        <dbReference type="ChEBI" id="CHEBI:30616"/>
    </ligand>
</feature>
<comment type="caution">
    <text evidence="4">The sequence shown here is derived from an EMBL/GenBank/DDBJ whole genome shotgun (WGS) entry which is preliminary data.</text>
</comment>
<dbReference type="CDD" id="cd01673">
    <property type="entry name" value="dNK"/>
    <property type="match status" value="1"/>
</dbReference>
<feature type="binding site" evidence="2">
    <location>
        <begin position="138"/>
        <end position="142"/>
    </location>
    <ligand>
        <name>ATP</name>
        <dbReference type="ChEBI" id="CHEBI:30616"/>
    </ligand>
</feature>
<keyword evidence="4" id="KW-0418">Kinase</keyword>
<dbReference type="STRING" id="1399797.GCA_000518285_00344"/>
<dbReference type="InterPro" id="IPR027417">
    <property type="entry name" value="P-loop_NTPase"/>
</dbReference>
<dbReference type="Pfam" id="PF01712">
    <property type="entry name" value="dNK"/>
    <property type="match status" value="1"/>
</dbReference>
<reference evidence="4 5" key="1">
    <citation type="submission" date="2017-11" db="EMBL/GenBank/DDBJ databases">
        <title>Genome sequence of Entomoplasma lucivorax PIPN-2 (ATCC 49196).</title>
        <authorList>
            <person name="Lo W.-S."/>
            <person name="Gasparich G.E."/>
            <person name="Kuo C.-H."/>
        </authorList>
    </citation>
    <scope>NUCLEOTIDE SEQUENCE [LARGE SCALE GENOMIC DNA]</scope>
    <source>
        <strain evidence="4 5">PIPN-2</strain>
    </source>
</reference>
<dbReference type="GO" id="GO:0019136">
    <property type="term" value="F:deoxynucleoside kinase activity"/>
    <property type="evidence" value="ECO:0007669"/>
    <property type="project" value="InterPro"/>
</dbReference>
<name>A0A2S5RDA5_9MOLU</name>
<dbReference type="Gene3D" id="3.40.50.300">
    <property type="entry name" value="P-loop containing nucleotide triphosphate hydrolases"/>
    <property type="match status" value="1"/>
</dbReference>
<gene>
    <name evidence="4" type="ORF">ELUCI_v1c08140</name>
</gene>
<dbReference type="RefSeq" id="WP_028126429.1">
    <property type="nucleotide sequence ID" value="NZ_PHNE01000004.1"/>
</dbReference>
<dbReference type="InterPro" id="IPR002624">
    <property type="entry name" value="DCK/DGK"/>
</dbReference>
<evidence type="ECO:0000256" key="2">
    <source>
        <dbReference type="PIRSR" id="PIRSR000705-3"/>
    </source>
</evidence>
<feature type="active site" description="Proton acceptor" evidence="1">
    <location>
        <position position="77"/>
    </location>
</feature>
<evidence type="ECO:0000313" key="4">
    <source>
        <dbReference type="EMBL" id="PPE05278.1"/>
    </source>
</evidence>
<dbReference type="GO" id="GO:0005737">
    <property type="term" value="C:cytoplasm"/>
    <property type="evidence" value="ECO:0007669"/>
    <property type="project" value="TreeGrafter"/>
</dbReference>
<dbReference type="SUPFAM" id="SSF52540">
    <property type="entry name" value="P-loop containing nucleoside triphosphate hydrolases"/>
    <property type="match status" value="1"/>
</dbReference>
<proteinExistence type="predicted"/>
<dbReference type="PANTHER" id="PTHR10513:SF35">
    <property type="entry name" value="DEOXYADENOSINE KINASE"/>
    <property type="match status" value="1"/>
</dbReference>
<dbReference type="InterPro" id="IPR031314">
    <property type="entry name" value="DNK_dom"/>
</dbReference>
<dbReference type="InterPro" id="IPR050566">
    <property type="entry name" value="Deoxyribonucleoside_kinase"/>
</dbReference>
<dbReference type="AlphaFoldDB" id="A0A2S5RDA5"/>
<dbReference type="PIRSF" id="PIRSF000705">
    <property type="entry name" value="DNK"/>
    <property type="match status" value="1"/>
</dbReference>
<keyword evidence="4" id="KW-0808">Transferase</keyword>
<keyword evidence="2" id="KW-0067">ATP-binding</keyword>
<organism evidence="4 5">
    <name type="scientific">Williamsoniiplasma lucivorax</name>
    <dbReference type="NCBI Taxonomy" id="209274"/>
    <lineage>
        <taxon>Bacteria</taxon>
        <taxon>Bacillati</taxon>
        <taxon>Mycoplasmatota</taxon>
        <taxon>Mollicutes</taxon>
        <taxon>Entomoplasmatales</taxon>
        <taxon>Williamsoniiplasma</taxon>
    </lineage>
</organism>
<dbReference type="PANTHER" id="PTHR10513">
    <property type="entry name" value="DEOXYNUCLEOSIDE KINASE"/>
    <property type="match status" value="1"/>
</dbReference>
<dbReference type="Proteomes" id="UP000237865">
    <property type="component" value="Unassembled WGS sequence"/>
</dbReference>
<dbReference type="GO" id="GO:0005524">
    <property type="term" value="F:ATP binding"/>
    <property type="evidence" value="ECO:0007669"/>
    <property type="project" value="UniProtKB-KW"/>
</dbReference>
<evidence type="ECO:0000256" key="1">
    <source>
        <dbReference type="PIRSR" id="PIRSR000705-1"/>
    </source>
</evidence>
<accession>A0A2S5RDA5</accession>
<keyword evidence="2" id="KW-0547">Nucleotide-binding</keyword>
<protein>
    <submittedName>
        <fullName evidence="4">Deoxyguanosine kinase</fullName>
    </submittedName>
</protein>
<sequence>MRIAIFGTVGAGKTTISHALAAKYGYLLFPEPIEQNPYFAAHYHDMAKDAFKMQIYMLTARSQQLNEAQDLQNVIFDRTILENLIFVETNHKLGYINDIDFKTYVDFYQTVIMAKISATNPFDLVVYLKVSTKKALARIKNRNRAFELNLSDQYWEILNSNYDKHFTILKNKFNFVVIDADVDDVNVQLAQIACAMQNIKSKNN</sequence>
<evidence type="ECO:0000313" key="5">
    <source>
        <dbReference type="Proteomes" id="UP000237865"/>
    </source>
</evidence>
<evidence type="ECO:0000259" key="3">
    <source>
        <dbReference type="Pfam" id="PF01712"/>
    </source>
</evidence>
<dbReference type="EMBL" id="PHNE01000004">
    <property type="protein sequence ID" value="PPE05278.1"/>
    <property type="molecule type" value="Genomic_DNA"/>
</dbReference>
<feature type="domain" description="Deoxynucleoside kinase" evidence="3">
    <location>
        <begin position="3"/>
        <end position="185"/>
    </location>
</feature>